<feature type="domain" description="Protein kinase" evidence="1">
    <location>
        <begin position="74"/>
        <end position="346"/>
    </location>
</feature>
<dbReference type="Gene3D" id="1.10.510.10">
    <property type="entry name" value="Transferase(Phosphotransferase) domain 1"/>
    <property type="match status" value="1"/>
</dbReference>
<dbReference type="GO" id="GO:0005524">
    <property type="term" value="F:ATP binding"/>
    <property type="evidence" value="ECO:0007669"/>
    <property type="project" value="InterPro"/>
</dbReference>
<gene>
    <name evidence="2" type="ORF">RDB_LOCUS11779</name>
</gene>
<evidence type="ECO:0000313" key="2">
    <source>
        <dbReference type="EMBL" id="CAE6420678.1"/>
    </source>
</evidence>
<organism evidence="2 3">
    <name type="scientific">Rhizoctonia solani</name>
    <dbReference type="NCBI Taxonomy" id="456999"/>
    <lineage>
        <taxon>Eukaryota</taxon>
        <taxon>Fungi</taxon>
        <taxon>Dikarya</taxon>
        <taxon>Basidiomycota</taxon>
        <taxon>Agaricomycotina</taxon>
        <taxon>Agaricomycetes</taxon>
        <taxon>Cantharellales</taxon>
        <taxon>Ceratobasidiaceae</taxon>
        <taxon>Rhizoctonia</taxon>
    </lineage>
</organism>
<dbReference type="PANTHER" id="PTHR44329">
    <property type="entry name" value="SERINE/THREONINE-PROTEIN KINASE TNNI3K-RELATED"/>
    <property type="match status" value="1"/>
</dbReference>
<dbReference type="InterPro" id="IPR051681">
    <property type="entry name" value="Ser/Thr_Kinases-Pseudokinases"/>
</dbReference>
<proteinExistence type="predicted"/>
<dbReference type="AlphaFoldDB" id="A0A8H3ADR9"/>
<dbReference type="Pfam" id="PF00069">
    <property type="entry name" value="Pkinase"/>
    <property type="match status" value="1"/>
</dbReference>
<evidence type="ECO:0000259" key="1">
    <source>
        <dbReference type="PROSITE" id="PS50011"/>
    </source>
</evidence>
<dbReference type="SMART" id="SM00220">
    <property type="entry name" value="S_TKc"/>
    <property type="match status" value="1"/>
</dbReference>
<evidence type="ECO:0000313" key="3">
    <source>
        <dbReference type="Proteomes" id="UP000663853"/>
    </source>
</evidence>
<dbReference type="SUPFAM" id="SSF56112">
    <property type="entry name" value="Protein kinase-like (PK-like)"/>
    <property type="match status" value="1"/>
</dbReference>
<comment type="caution">
    <text evidence="2">The sequence shown here is derived from an EMBL/GenBank/DDBJ whole genome shotgun (WGS) entry which is preliminary data.</text>
</comment>
<sequence length="362" mass="40525">MLPGFRRLSLRPLSTLHPHAGPMIRYVCSAFALIILETSCGADYYRRFWTCTEIVTILTNHGCADLTLSLDEAACSRYPIANGGLGDVFRGQLLDGMTVAIKTIRPFHDQGQSARMYHKQASREIYTWSKCKHPNVVHLIGLAVFRDSLAMISRWEENGNLVQYLTRNPSADRCRLSTSICAGLAYLHGGEIIHGDLKGLNVLISEDGTPKLMDFGNAQLAAATLQFTQTKTGPSHSLRWAAPEILGGATAHSFAGDIYALGMRRFQTIMEAFTSEIPFENKVKSDKAIVTHVLVRKKTPERPRNIIPETSICGNILWAILMSCWSYNPKRRPSAEFVWKAMKPLTRENLKEIEDEPEEDED</sequence>
<dbReference type="PROSITE" id="PS50011">
    <property type="entry name" value="PROTEIN_KINASE_DOM"/>
    <property type="match status" value="1"/>
</dbReference>
<dbReference type="Proteomes" id="UP000663853">
    <property type="component" value="Unassembled WGS sequence"/>
</dbReference>
<dbReference type="GO" id="GO:0004674">
    <property type="term" value="F:protein serine/threonine kinase activity"/>
    <property type="evidence" value="ECO:0007669"/>
    <property type="project" value="TreeGrafter"/>
</dbReference>
<accession>A0A8H3ADR9</accession>
<reference evidence="2" key="1">
    <citation type="submission" date="2021-01" db="EMBL/GenBank/DDBJ databases">
        <authorList>
            <person name="Kaushik A."/>
        </authorList>
    </citation>
    <scope>NUCLEOTIDE SEQUENCE</scope>
    <source>
        <strain evidence="2">AG6-10EEA</strain>
    </source>
</reference>
<dbReference type="PROSITE" id="PS00108">
    <property type="entry name" value="PROTEIN_KINASE_ST"/>
    <property type="match status" value="1"/>
</dbReference>
<name>A0A8H3ADR9_9AGAM</name>
<dbReference type="InterPro" id="IPR008271">
    <property type="entry name" value="Ser/Thr_kinase_AS"/>
</dbReference>
<dbReference type="InterPro" id="IPR011009">
    <property type="entry name" value="Kinase-like_dom_sf"/>
</dbReference>
<dbReference type="EMBL" id="CAJMXA010000197">
    <property type="protein sequence ID" value="CAE6420678.1"/>
    <property type="molecule type" value="Genomic_DNA"/>
</dbReference>
<dbReference type="InterPro" id="IPR000719">
    <property type="entry name" value="Prot_kinase_dom"/>
</dbReference>
<protein>
    <recommendedName>
        <fullName evidence="1">Protein kinase domain-containing protein</fullName>
    </recommendedName>
</protein>